<dbReference type="STRING" id="761204.W2PIQ0"/>
<feature type="region of interest" description="Disordered" evidence="1">
    <location>
        <begin position="68"/>
        <end position="99"/>
    </location>
</feature>
<reference evidence="2 3" key="2">
    <citation type="submission" date="2013-11" db="EMBL/GenBank/DDBJ databases">
        <title>The Genome Sequence of Phytophthora parasitica INRA-310.</title>
        <authorList>
            <consortium name="The Broad Institute Genomics Platform"/>
            <person name="Russ C."/>
            <person name="Tyler B."/>
            <person name="Panabieres F."/>
            <person name="Shan W."/>
            <person name="Tripathy S."/>
            <person name="Grunwald N."/>
            <person name="Machado M."/>
            <person name="Johnson C.S."/>
            <person name="Arredondo F."/>
            <person name="Hong C."/>
            <person name="Coffey M."/>
            <person name="Young S.K."/>
            <person name="Zeng Q."/>
            <person name="Gargeya S."/>
            <person name="Fitzgerald M."/>
            <person name="Abouelleil A."/>
            <person name="Alvarado L."/>
            <person name="Chapman S.B."/>
            <person name="Gainer-Dewar J."/>
            <person name="Goldberg J."/>
            <person name="Griggs A."/>
            <person name="Gujja S."/>
            <person name="Hansen M."/>
            <person name="Howarth C."/>
            <person name="Imamovic A."/>
            <person name="Ireland A."/>
            <person name="Larimer J."/>
            <person name="McCowan C."/>
            <person name="Murphy C."/>
            <person name="Pearson M."/>
            <person name="Poon T.W."/>
            <person name="Priest M."/>
            <person name="Roberts A."/>
            <person name="Saif S."/>
            <person name="Shea T."/>
            <person name="Sykes S."/>
            <person name="Wortman J."/>
            <person name="Nusbaum C."/>
            <person name="Birren B."/>
        </authorList>
    </citation>
    <scope>NUCLEOTIDE SEQUENCE [LARGE SCALE GENOMIC DNA]</scope>
    <source>
        <strain evidence="2 3">INRA-310</strain>
    </source>
</reference>
<evidence type="ECO:0000313" key="2">
    <source>
        <dbReference type="EMBL" id="ETM99894.1"/>
    </source>
</evidence>
<organism evidence="2 3">
    <name type="scientific">Phytophthora nicotianae (strain INRA-310)</name>
    <name type="common">Phytophthora parasitica</name>
    <dbReference type="NCBI Taxonomy" id="761204"/>
    <lineage>
        <taxon>Eukaryota</taxon>
        <taxon>Sar</taxon>
        <taxon>Stramenopiles</taxon>
        <taxon>Oomycota</taxon>
        <taxon>Peronosporomycetes</taxon>
        <taxon>Peronosporales</taxon>
        <taxon>Peronosporaceae</taxon>
        <taxon>Phytophthora</taxon>
    </lineage>
</organism>
<evidence type="ECO:0000313" key="3">
    <source>
        <dbReference type="Proteomes" id="UP000018817"/>
    </source>
</evidence>
<dbReference type="Proteomes" id="UP000018817">
    <property type="component" value="Unassembled WGS sequence"/>
</dbReference>
<name>W2PIQ0_PHYN3</name>
<dbReference type="EMBL" id="KI669646">
    <property type="protein sequence ID" value="ETM99894.1"/>
    <property type="molecule type" value="Genomic_DNA"/>
</dbReference>
<dbReference type="VEuPathDB" id="FungiDB:PPTG_24362"/>
<dbReference type="GeneID" id="20192961"/>
<feature type="region of interest" description="Disordered" evidence="1">
    <location>
        <begin position="1"/>
        <end position="31"/>
    </location>
</feature>
<dbReference type="RefSeq" id="XP_008914858.1">
    <property type="nucleotide sequence ID" value="XM_008916610.1"/>
</dbReference>
<reference evidence="3" key="1">
    <citation type="submission" date="2011-12" db="EMBL/GenBank/DDBJ databases">
        <authorList>
            <consortium name="The Broad Institute Genome Sequencing Platform"/>
            <person name="Russ C."/>
            <person name="Tyler B."/>
            <person name="Panabieres F."/>
            <person name="Shan W."/>
            <person name="Tripathy S."/>
            <person name="Grunwald N."/>
            <person name="Machado M."/>
            <person name="Young S.K."/>
            <person name="Zeng Q."/>
            <person name="Gargeya S."/>
            <person name="Fitzgerald M."/>
            <person name="Haas B."/>
            <person name="Abouelleil A."/>
            <person name="Alvarado L."/>
            <person name="Arachchi H.M."/>
            <person name="Berlin A."/>
            <person name="Chapman S.B."/>
            <person name="Gearin G."/>
            <person name="Goldberg J."/>
            <person name="Griggs A."/>
            <person name="Gujja S."/>
            <person name="Hansen M."/>
            <person name="Heiman D."/>
            <person name="Howarth C."/>
            <person name="Larimer J."/>
            <person name="Lui A."/>
            <person name="MacDonald P.J.P."/>
            <person name="McCowen C."/>
            <person name="Montmayeur A."/>
            <person name="Murphy C."/>
            <person name="Neiman D."/>
            <person name="Pearson M."/>
            <person name="Priest M."/>
            <person name="Roberts A."/>
            <person name="Saif S."/>
            <person name="Shea T."/>
            <person name="Sisk P."/>
            <person name="Stolte C."/>
            <person name="Sykes S."/>
            <person name="Wortman J."/>
            <person name="Nusbaum C."/>
            <person name="Birren B."/>
        </authorList>
    </citation>
    <scope>NUCLEOTIDE SEQUENCE [LARGE SCALE GENOMIC DNA]</scope>
    <source>
        <strain evidence="3">INRA-310</strain>
    </source>
</reference>
<feature type="compositionally biased region" description="Polar residues" evidence="1">
    <location>
        <begin position="20"/>
        <end position="31"/>
    </location>
</feature>
<dbReference type="OrthoDB" id="125539at2759"/>
<protein>
    <submittedName>
        <fullName evidence="2">Uncharacterized protein</fullName>
    </submittedName>
</protein>
<sequence>MWREGERFRRTREGDFSDPLSASPTSDSTHINIGKISLGRLSLLGTRDRSRHRSDSFTASIPITTCLSSRSQESQQSPTAATTAAQLKRRPLTQGSVVPPPNTIKHSIIKFFGKLFTFKLTFRSISSKSFCSFN</sequence>
<proteinExistence type="predicted"/>
<dbReference type="AlphaFoldDB" id="W2PIQ0"/>
<accession>W2PIQ0</accession>
<gene>
    <name evidence="2" type="ORF">PPTG_24362</name>
</gene>
<feature type="compositionally biased region" description="Basic and acidic residues" evidence="1">
    <location>
        <begin position="1"/>
        <end position="15"/>
    </location>
</feature>
<feature type="compositionally biased region" description="Low complexity" evidence="1">
    <location>
        <begin position="71"/>
        <end position="86"/>
    </location>
</feature>
<evidence type="ECO:0000256" key="1">
    <source>
        <dbReference type="SAM" id="MobiDB-lite"/>
    </source>
</evidence>